<feature type="compositionally biased region" description="Gly residues" evidence="8">
    <location>
        <begin position="46"/>
        <end position="57"/>
    </location>
</feature>
<evidence type="ECO:0000256" key="3">
    <source>
        <dbReference type="ARBA" id="ARBA00022771"/>
    </source>
</evidence>
<evidence type="ECO:0000256" key="5">
    <source>
        <dbReference type="ARBA" id="ARBA00023018"/>
    </source>
</evidence>
<dbReference type="Pfam" id="PF05715">
    <property type="entry name" value="zf-piccolo"/>
    <property type="match status" value="1"/>
</dbReference>
<dbReference type="GO" id="GO:0008270">
    <property type="term" value="F:zinc ion binding"/>
    <property type="evidence" value="ECO:0007669"/>
    <property type="project" value="UniProtKB-KW"/>
</dbReference>
<feature type="compositionally biased region" description="Pro residues" evidence="8">
    <location>
        <begin position="241"/>
        <end position="261"/>
    </location>
</feature>
<evidence type="ECO:0000256" key="4">
    <source>
        <dbReference type="ARBA" id="ARBA00022833"/>
    </source>
</evidence>
<dbReference type="PANTHER" id="PTHR14113:SF13">
    <property type="match status" value="1"/>
</dbReference>
<comment type="subcellular location">
    <subcellularLocation>
        <location evidence="7">Presynaptic active zone</location>
    </subcellularLocation>
</comment>
<organism evidence="10 11">
    <name type="scientific">Albula goreensis</name>
    <dbReference type="NCBI Taxonomy" id="1534307"/>
    <lineage>
        <taxon>Eukaryota</taxon>
        <taxon>Metazoa</taxon>
        <taxon>Chordata</taxon>
        <taxon>Craniata</taxon>
        <taxon>Vertebrata</taxon>
        <taxon>Euteleostomi</taxon>
        <taxon>Actinopterygii</taxon>
        <taxon>Neopterygii</taxon>
        <taxon>Teleostei</taxon>
        <taxon>Albuliformes</taxon>
        <taxon>Albulidae</taxon>
        <taxon>Albula</taxon>
    </lineage>
</organism>
<dbReference type="GO" id="GO:0098978">
    <property type="term" value="C:glutamatergic synapse"/>
    <property type="evidence" value="ECO:0007669"/>
    <property type="project" value="TreeGrafter"/>
</dbReference>
<dbReference type="SUPFAM" id="SSF57903">
    <property type="entry name" value="FYVE/PHD zinc finger"/>
    <property type="match status" value="1"/>
</dbReference>
<keyword evidence="2" id="KW-0677">Repeat</keyword>
<keyword evidence="6" id="KW-0966">Cell projection</keyword>
<reference evidence="10" key="1">
    <citation type="submission" date="2021-01" db="EMBL/GenBank/DDBJ databases">
        <authorList>
            <person name="Zahm M."/>
            <person name="Roques C."/>
            <person name="Cabau C."/>
            <person name="Klopp C."/>
            <person name="Donnadieu C."/>
            <person name="Jouanno E."/>
            <person name="Lampietro C."/>
            <person name="Louis A."/>
            <person name="Herpin A."/>
            <person name="Echchiki A."/>
            <person name="Berthelot C."/>
            <person name="Parey E."/>
            <person name="Roest-Crollius H."/>
            <person name="Braasch I."/>
            <person name="Postlethwait J."/>
            <person name="Bobe J."/>
            <person name="Montfort J."/>
            <person name="Bouchez O."/>
            <person name="Begum T."/>
            <person name="Mejri S."/>
            <person name="Adams A."/>
            <person name="Chen W.-J."/>
            <person name="Guiguen Y."/>
        </authorList>
    </citation>
    <scope>NUCLEOTIDE SEQUENCE</scope>
    <source>
        <tissue evidence="10">Blood</tissue>
    </source>
</reference>
<feature type="region of interest" description="Disordered" evidence="8">
    <location>
        <begin position="223"/>
        <end position="329"/>
    </location>
</feature>
<feature type="compositionally biased region" description="Low complexity" evidence="8">
    <location>
        <begin position="273"/>
        <end position="292"/>
    </location>
</feature>
<dbReference type="InterPro" id="IPR013083">
    <property type="entry name" value="Znf_RING/FYVE/PHD"/>
</dbReference>
<proteinExistence type="predicted"/>
<evidence type="ECO:0000313" key="11">
    <source>
        <dbReference type="Proteomes" id="UP000829720"/>
    </source>
</evidence>
<dbReference type="Proteomes" id="UP000829720">
    <property type="component" value="Unassembled WGS sequence"/>
</dbReference>
<feature type="region of interest" description="Disordered" evidence="8">
    <location>
        <begin position="1"/>
        <end position="155"/>
    </location>
</feature>
<keyword evidence="3" id="KW-0863">Zinc-finger</keyword>
<comment type="caution">
    <text evidence="10">The sequence shown here is derived from an EMBL/GenBank/DDBJ whole genome shotgun (WGS) entry which is preliminary data.</text>
</comment>
<dbReference type="GO" id="GO:0048788">
    <property type="term" value="C:cytoskeleton of presynaptic active zone"/>
    <property type="evidence" value="ECO:0007669"/>
    <property type="project" value="TreeGrafter"/>
</dbReference>
<evidence type="ECO:0000256" key="7">
    <source>
        <dbReference type="ARBA" id="ARBA00034101"/>
    </source>
</evidence>
<dbReference type="InterPro" id="IPR008899">
    <property type="entry name" value="Znf_piccolo"/>
</dbReference>
<dbReference type="OrthoDB" id="10059918at2759"/>
<dbReference type="InterPro" id="IPR011011">
    <property type="entry name" value="Znf_FYVE_PHD"/>
</dbReference>
<evidence type="ECO:0000256" key="2">
    <source>
        <dbReference type="ARBA" id="ARBA00022737"/>
    </source>
</evidence>
<feature type="compositionally biased region" description="Low complexity" evidence="8">
    <location>
        <begin position="15"/>
        <end position="36"/>
    </location>
</feature>
<dbReference type="PANTHER" id="PTHR14113">
    <property type="entry name" value="PICCOLO/BASSOON"/>
    <property type="match status" value="1"/>
</dbReference>
<evidence type="ECO:0000256" key="8">
    <source>
        <dbReference type="SAM" id="MobiDB-lite"/>
    </source>
</evidence>
<gene>
    <name evidence="10" type="ORF">AGOR_G00152500</name>
</gene>
<accession>A0A8T3D6L3</accession>
<evidence type="ECO:0000256" key="1">
    <source>
        <dbReference type="ARBA" id="ARBA00022723"/>
    </source>
</evidence>
<dbReference type="GO" id="GO:0030424">
    <property type="term" value="C:axon"/>
    <property type="evidence" value="ECO:0007669"/>
    <property type="project" value="TreeGrafter"/>
</dbReference>
<dbReference type="GO" id="GO:0098882">
    <property type="term" value="F:structural constituent of presynaptic active zone"/>
    <property type="evidence" value="ECO:0007669"/>
    <property type="project" value="TreeGrafter"/>
</dbReference>
<evidence type="ECO:0000313" key="10">
    <source>
        <dbReference type="EMBL" id="KAI1890318.1"/>
    </source>
</evidence>
<name>A0A8T3D6L3_9TELE</name>
<keyword evidence="1" id="KW-0479">Metal-binding</keyword>
<protein>
    <recommendedName>
        <fullName evidence="9">Zinc finger piccolo-type domain-containing protein</fullName>
    </recommendedName>
</protein>
<evidence type="ECO:0000256" key="6">
    <source>
        <dbReference type="ARBA" id="ARBA00023273"/>
    </source>
</evidence>
<keyword evidence="4" id="KW-0862">Zinc</keyword>
<dbReference type="GO" id="GO:0098982">
    <property type="term" value="C:GABA-ergic synapse"/>
    <property type="evidence" value="ECO:0007669"/>
    <property type="project" value="TreeGrafter"/>
</dbReference>
<dbReference type="EMBL" id="JAERUA010000014">
    <property type="protein sequence ID" value="KAI1890318.1"/>
    <property type="molecule type" value="Genomic_DNA"/>
</dbReference>
<dbReference type="Gene3D" id="3.30.40.10">
    <property type="entry name" value="Zinc/RING finger domain, C3HC4 (zinc finger)"/>
    <property type="match status" value="1"/>
</dbReference>
<dbReference type="InterPro" id="IPR052098">
    <property type="entry name" value="Presynaptic_Scaffold_Bsn/Pclo"/>
</dbReference>
<dbReference type="GO" id="GO:0035418">
    <property type="term" value="P:protein localization to synapse"/>
    <property type="evidence" value="ECO:0007669"/>
    <property type="project" value="TreeGrafter"/>
</dbReference>
<keyword evidence="11" id="KW-1185">Reference proteome</keyword>
<feature type="domain" description="Zinc finger piccolo-type" evidence="9">
    <location>
        <begin position="164"/>
        <end position="220"/>
    </location>
</feature>
<dbReference type="AlphaFoldDB" id="A0A8T3D6L3"/>
<dbReference type="GO" id="GO:1904071">
    <property type="term" value="P:presynaptic active zone assembly"/>
    <property type="evidence" value="ECO:0007669"/>
    <property type="project" value="TreeGrafter"/>
</dbReference>
<keyword evidence="5" id="KW-0770">Synapse</keyword>
<evidence type="ECO:0000259" key="9">
    <source>
        <dbReference type="Pfam" id="PF05715"/>
    </source>
</evidence>
<feature type="compositionally biased region" description="Pro residues" evidence="8">
    <location>
        <begin position="298"/>
        <end position="311"/>
    </location>
</feature>
<sequence length="380" mass="38266">MGNEASLEGGGQPGEPGSAAPTAAAPGSISAPAGSGQLIKPSNGAPAGGGPAAGPGPGITSVAGKPGQMEHPPGAKPGAPPGDSKTGAPYRLATHESPTPQPTTGPGEGQAQGQGQHAARRTLQVDVGSAGKAGTGRSPAVSPGSAPTSPYSVPQIAPMPSSKLCPVCNTTELTNQDPPNANTCTQCHNTVCNQCGFNPNPHLTQVQEWLCLNCQMQRALGMDMTTPTPRSKSQQQLPDLQAPPPTEPKAPPPAQPTPQASPGPQKQAGPLGRCPATARPAHTPATRGRPPTVQGPFPAGPVAPHPRPSGPHPQCGQLPLQAAPTSPGPALREAVRFRGIPAKPGQHPDICGPHPGVCAPYFPCQTRGRTRQQTAPWPSG</sequence>